<keyword evidence="2" id="KW-1185">Reference proteome</keyword>
<dbReference type="InterPro" id="IPR002252">
    <property type="entry name" value="Glyco_hydro_36"/>
</dbReference>
<name>A0ABT9BJT5_9MICO</name>
<evidence type="ECO:0000313" key="2">
    <source>
        <dbReference type="Proteomes" id="UP001241072"/>
    </source>
</evidence>
<organism evidence="1 2">
    <name type="scientific">Antiquaquibacter soli</name>
    <dbReference type="NCBI Taxonomy" id="3064523"/>
    <lineage>
        <taxon>Bacteria</taxon>
        <taxon>Bacillati</taxon>
        <taxon>Actinomycetota</taxon>
        <taxon>Actinomycetes</taxon>
        <taxon>Micrococcales</taxon>
        <taxon>Microbacteriaceae</taxon>
        <taxon>Antiquaquibacter</taxon>
    </lineage>
</organism>
<dbReference type="SUPFAM" id="SSF51445">
    <property type="entry name" value="(Trans)glycosidases"/>
    <property type="match status" value="1"/>
</dbReference>
<dbReference type="CDD" id="cd14791">
    <property type="entry name" value="GH36"/>
    <property type="match status" value="1"/>
</dbReference>
<dbReference type="EMBL" id="JAUQUB010000001">
    <property type="protein sequence ID" value="MDO7881285.1"/>
    <property type="molecule type" value="Genomic_DNA"/>
</dbReference>
<dbReference type="InterPro" id="IPR013785">
    <property type="entry name" value="Aldolase_TIM"/>
</dbReference>
<proteinExistence type="predicted"/>
<gene>
    <name evidence="1" type="ORF">Q5716_03490</name>
</gene>
<dbReference type="RefSeq" id="WP_305001698.1">
    <property type="nucleotide sequence ID" value="NZ_JAUQUB010000001.1"/>
</dbReference>
<dbReference type="InterPro" id="IPR017853">
    <property type="entry name" value="GH"/>
</dbReference>
<comment type="caution">
    <text evidence="1">The sequence shown here is derived from an EMBL/GenBank/DDBJ whole genome shotgun (WGS) entry which is preliminary data.</text>
</comment>
<sequence>MSETTQASRADFHYVEPASGGRVVAELRFPLHDASVRVLHPFSWDAKFRGLTIDELDTDGGRTLVSGPYAAADAAALGAGADFDLRPDDGTDMTRYLAHGRVSEPGDRIQDAAGWCTLAGVTDDGSPLAAALALDYSGTALTEIEQYDDGLRVRLALPAQTFSPVGSVELPGAWVRVGPGGHDDAEDWLRELIRLTIPERATGPLLPPVIADTWGFGEEIDPRRVEAFFNAAAGLGVEVVTVDKGWELHVGDWVARPGYVDGVAGLARLAHDRGMALGLWVGAGNASPESTVALEHPDWLTTWRGQRPLLSFRNHALCLGHAPVRDYVFERLDSLVRDGVDWLLHDFETIPRCDATLHTHDPGAGEDAAVRGWYSILAELRREHPALVIENCWNGGRPLDLQMIAHHDTTIGDDWCQSGFNRVAKLGLGRYLPSSWCTAYMSDEDLSARAQLATYAVGGPWVLMGDLPGWTAEHRALVSTAIDVYRRWRTADIEARAIEPRTVGEVSAVATSPRSDGSQLLAATISVDQVGGPARWYPDAAGPVMLTDEWTGSQRRLTADEVAAGIPLDTSEPTGLLLSVRPIATL</sequence>
<reference evidence="1 2" key="1">
    <citation type="submission" date="2023-07" db="EMBL/GenBank/DDBJ databases">
        <title>Protaetiibacter sp. nov WY-16 isolated from soil.</title>
        <authorList>
            <person name="Liu B."/>
            <person name="Wan Y."/>
        </authorList>
    </citation>
    <scope>NUCLEOTIDE SEQUENCE [LARGE SCALE GENOMIC DNA]</scope>
    <source>
        <strain evidence="1 2">WY-16</strain>
    </source>
</reference>
<dbReference type="Proteomes" id="UP001241072">
    <property type="component" value="Unassembled WGS sequence"/>
</dbReference>
<accession>A0ABT9BJT5</accession>
<protein>
    <submittedName>
        <fullName evidence="1">Alpha-galactosidase</fullName>
    </submittedName>
</protein>
<dbReference type="Gene3D" id="3.20.20.70">
    <property type="entry name" value="Aldolase class I"/>
    <property type="match status" value="1"/>
</dbReference>
<evidence type="ECO:0000313" key="1">
    <source>
        <dbReference type="EMBL" id="MDO7881285.1"/>
    </source>
</evidence>
<dbReference type="Pfam" id="PF02065">
    <property type="entry name" value="Melibiase"/>
    <property type="match status" value="1"/>
</dbReference>